<dbReference type="Proteomes" id="UP000301475">
    <property type="component" value="Chromosome"/>
</dbReference>
<keyword evidence="2" id="KW-1185">Reference proteome</keyword>
<evidence type="ECO:0000313" key="1">
    <source>
        <dbReference type="EMBL" id="QCT07744.1"/>
    </source>
</evidence>
<dbReference type="KEGG" id="ruj:E5Z56_10425"/>
<gene>
    <name evidence="1" type="ORF">E5Z56_10425</name>
</gene>
<reference evidence="1 2" key="1">
    <citation type="submission" date="2019-04" db="EMBL/GenBank/DDBJ databases">
        <authorList>
            <person name="Embree M."/>
            <person name="Gaffney J.R."/>
        </authorList>
    </citation>
    <scope>NUCLEOTIDE SEQUENCE [LARGE SCALE GENOMIC DNA]</scope>
    <source>
        <strain evidence="1 2">JE7A12</strain>
    </source>
</reference>
<protein>
    <recommendedName>
        <fullName evidence="3">DUF4116 domain-containing protein</fullName>
    </recommendedName>
</protein>
<dbReference type="OrthoDB" id="6689355at2"/>
<proteinExistence type="predicted"/>
<accession>A0A4P8XZ00</accession>
<evidence type="ECO:0000313" key="2">
    <source>
        <dbReference type="Proteomes" id="UP000301475"/>
    </source>
</evidence>
<name>A0A4P8XZ00_9FIRM</name>
<dbReference type="EMBL" id="CP039381">
    <property type="protein sequence ID" value="QCT07744.1"/>
    <property type="molecule type" value="Genomic_DNA"/>
</dbReference>
<evidence type="ECO:0008006" key="3">
    <source>
        <dbReference type="Google" id="ProtNLM"/>
    </source>
</evidence>
<sequence length="471" mass="56024">MNMIQIGTILYEDDTATEIYNNYSDYFKRTEDEDGFIEYKIIKEPSKELLNTIGEYYFNIRMRRMKQEKLISKIANDVYSELTKKQKEYLYDHPDNFSNHFGLCMYIRNKYIYSNKYDCTMFNADCLSGDILEKLSSMIIENYDYNNPFCRVVYDNSKFTYLRRLYHSIFGIYPDEKLKKYDTLPDKYIALDKVTNEIISIVVNKERFTELCKKYNMPENRCNEFLNFVDGYNQENLEVIPYDIAILCSKSLDNNTRTHWLNVLNSIFKENHSLVSELPKYMFNQKDAVLIAVKYCGTLLENFQEFNSDDDVINVALNNNGEAIQYINESVRNNVEYIKLALSNVNGYALRMDCMIPYRDIDEYVRIALKANPYNIKWVSPRLRDDYDTAVFAIKHTHKNRSTDFYQYLSTRLRDNLELALLDIYEGSASVNYYSERLKDSDKVAKSLIDSHKKWRIYDMSDRIRKKYNID</sequence>
<dbReference type="AlphaFoldDB" id="A0A4P8XZ00"/>
<organism evidence="1 2">
    <name type="scientific">Ruminococcus bovis</name>
    <dbReference type="NCBI Taxonomy" id="2564099"/>
    <lineage>
        <taxon>Bacteria</taxon>
        <taxon>Bacillati</taxon>
        <taxon>Bacillota</taxon>
        <taxon>Clostridia</taxon>
        <taxon>Eubacteriales</taxon>
        <taxon>Oscillospiraceae</taxon>
        <taxon>Ruminococcus</taxon>
    </lineage>
</organism>